<evidence type="ECO:0000259" key="1">
    <source>
        <dbReference type="Pfam" id="PF22938"/>
    </source>
</evidence>
<dbReference type="InterPro" id="IPR054465">
    <property type="entry name" value="Integrase_p58-like_C"/>
</dbReference>
<reference evidence="2 3" key="1">
    <citation type="journal article" date="2014" name="Genome Biol. Evol.">
        <title>The genome of the myxosporean Thelohanellus kitauei shows adaptations to nutrient acquisition within its fish host.</title>
        <authorList>
            <person name="Yang Y."/>
            <person name="Xiong J."/>
            <person name="Zhou Z."/>
            <person name="Huo F."/>
            <person name="Miao W."/>
            <person name="Ran C."/>
            <person name="Liu Y."/>
            <person name="Zhang J."/>
            <person name="Feng J."/>
            <person name="Wang M."/>
            <person name="Wang M."/>
            <person name="Wang L."/>
            <person name="Yao B."/>
        </authorList>
    </citation>
    <scope>NUCLEOTIDE SEQUENCE [LARGE SCALE GENOMIC DNA]</scope>
    <source>
        <strain evidence="2">Wuqing</strain>
    </source>
</reference>
<protein>
    <recommendedName>
        <fullName evidence="1">Integrase p58-like C-terminal domain-containing protein</fullName>
    </recommendedName>
</protein>
<dbReference type="Pfam" id="PF22938">
    <property type="entry name" value="Integrase_p58_C"/>
    <property type="match status" value="1"/>
</dbReference>
<dbReference type="Gene3D" id="2.30.30.850">
    <property type="match status" value="1"/>
</dbReference>
<gene>
    <name evidence="2" type="ORF">RF11_03203</name>
</gene>
<dbReference type="AlphaFoldDB" id="A0A0C2JIJ9"/>
<organism evidence="2 3">
    <name type="scientific">Thelohanellus kitauei</name>
    <name type="common">Myxosporean</name>
    <dbReference type="NCBI Taxonomy" id="669202"/>
    <lineage>
        <taxon>Eukaryota</taxon>
        <taxon>Metazoa</taxon>
        <taxon>Cnidaria</taxon>
        <taxon>Myxozoa</taxon>
        <taxon>Myxosporea</taxon>
        <taxon>Bivalvulida</taxon>
        <taxon>Platysporina</taxon>
        <taxon>Myxobolidae</taxon>
        <taxon>Thelohanellus</taxon>
    </lineage>
</organism>
<keyword evidence="3" id="KW-1185">Reference proteome</keyword>
<sequence length="193" mass="22773">MTPYYAMFGRDMRLPIDVAAGLPVESPLNIHEYALKLKSSLTDCHNIMRVHSKKMFDSTKLYYDKKVHRKEYALGDKVMVYYPKGQSKLKIFWKGPFTVIEKKSDVLYKVRGERKQFWVHIERTKPFVERTQYAKREAEIENGNTAEYKSFLESSQQTFEKQPETNGRPKRCCVKPVDYGIFFGEDQVHRREG</sequence>
<dbReference type="EMBL" id="JWZT01002564">
    <property type="protein sequence ID" value="KII69153.1"/>
    <property type="molecule type" value="Genomic_DNA"/>
</dbReference>
<dbReference type="Proteomes" id="UP000031668">
    <property type="component" value="Unassembled WGS sequence"/>
</dbReference>
<dbReference type="OrthoDB" id="5980464at2759"/>
<proteinExistence type="predicted"/>
<comment type="caution">
    <text evidence="2">The sequence shown here is derived from an EMBL/GenBank/DDBJ whole genome shotgun (WGS) entry which is preliminary data.</text>
</comment>
<accession>A0A0C2JIJ9</accession>
<dbReference type="OMA" id="WIRECRN"/>
<feature type="domain" description="Integrase p58-like C-terminal" evidence="1">
    <location>
        <begin position="95"/>
        <end position="126"/>
    </location>
</feature>
<evidence type="ECO:0000313" key="2">
    <source>
        <dbReference type="EMBL" id="KII69153.1"/>
    </source>
</evidence>
<name>A0A0C2JIJ9_THEKT</name>
<evidence type="ECO:0000313" key="3">
    <source>
        <dbReference type="Proteomes" id="UP000031668"/>
    </source>
</evidence>